<dbReference type="Pfam" id="PF04759">
    <property type="entry name" value="DUF617"/>
    <property type="match status" value="1"/>
</dbReference>
<proteinExistence type="predicted"/>
<dbReference type="InterPro" id="IPR006460">
    <property type="entry name" value="MIZ1-like_pln"/>
</dbReference>
<keyword evidence="2" id="KW-1185">Reference proteome</keyword>
<dbReference type="EMBL" id="JAKUCV010005370">
    <property type="protein sequence ID" value="KAJ4831443.1"/>
    <property type="molecule type" value="Genomic_DNA"/>
</dbReference>
<dbReference type="OrthoDB" id="10540002at2759"/>
<dbReference type="Proteomes" id="UP001141552">
    <property type="component" value="Unassembled WGS sequence"/>
</dbReference>
<reference evidence="1" key="1">
    <citation type="submission" date="2022-02" db="EMBL/GenBank/DDBJ databases">
        <authorList>
            <person name="Henning P.M."/>
            <person name="McCubbin A.G."/>
            <person name="Shore J.S."/>
        </authorList>
    </citation>
    <scope>NUCLEOTIDE SEQUENCE</scope>
    <source>
        <strain evidence="1">F60SS</strain>
        <tissue evidence="1">Leaves</tissue>
    </source>
</reference>
<dbReference type="GO" id="GO:0010274">
    <property type="term" value="P:hydrotropism"/>
    <property type="evidence" value="ECO:0007669"/>
    <property type="project" value="InterPro"/>
</dbReference>
<dbReference type="PANTHER" id="PTHR31276">
    <property type="match status" value="1"/>
</dbReference>
<evidence type="ECO:0000313" key="2">
    <source>
        <dbReference type="Proteomes" id="UP001141552"/>
    </source>
</evidence>
<evidence type="ECO:0000313" key="1">
    <source>
        <dbReference type="EMBL" id="KAJ4831443.1"/>
    </source>
</evidence>
<dbReference type="AlphaFoldDB" id="A0A9Q0FH90"/>
<organism evidence="1 2">
    <name type="scientific">Turnera subulata</name>
    <dbReference type="NCBI Taxonomy" id="218843"/>
    <lineage>
        <taxon>Eukaryota</taxon>
        <taxon>Viridiplantae</taxon>
        <taxon>Streptophyta</taxon>
        <taxon>Embryophyta</taxon>
        <taxon>Tracheophyta</taxon>
        <taxon>Spermatophyta</taxon>
        <taxon>Magnoliopsida</taxon>
        <taxon>eudicotyledons</taxon>
        <taxon>Gunneridae</taxon>
        <taxon>Pentapetalae</taxon>
        <taxon>rosids</taxon>
        <taxon>fabids</taxon>
        <taxon>Malpighiales</taxon>
        <taxon>Passifloraceae</taxon>
        <taxon>Turnera</taxon>
    </lineage>
</organism>
<protein>
    <submittedName>
        <fullName evidence="1">Uncharacterized protein</fullName>
    </submittedName>
</protein>
<name>A0A9Q0FH90_9ROSI</name>
<gene>
    <name evidence="1" type="ORF">Tsubulata_025500</name>
</gene>
<dbReference type="PANTHER" id="PTHR31276:SF6">
    <property type="entry name" value="PROTEIN MIZU-KUSSEI 1"/>
    <property type="match status" value="1"/>
</dbReference>
<reference evidence="1" key="2">
    <citation type="journal article" date="2023" name="Plants (Basel)">
        <title>Annotation of the Turnera subulata (Passifloraceae) Draft Genome Reveals the S-Locus Evolved after the Divergence of Turneroideae from Passifloroideae in a Stepwise Manner.</title>
        <authorList>
            <person name="Henning P.M."/>
            <person name="Roalson E.H."/>
            <person name="Mir W."/>
            <person name="McCubbin A.G."/>
            <person name="Shore J.S."/>
        </authorList>
    </citation>
    <scope>NUCLEOTIDE SEQUENCE</scope>
    <source>
        <strain evidence="1">F60SS</strain>
    </source>
</reference>
<accession>A0A9Q0FH90</accession>
<comment type="caution">
    <text evidence="1">The sequence shown here is derived from an EMBL/GenBank/DDBJ whole genome shotgun (WGS) entry which is preliminary data.</text>
</comment>
<sequence>MSWKRYSHSRKPSSQAAVEKRVTAFSVDDGGAAVPAAEVATFDSDFAYPLATQNKAKKTLPSHPFCRRCSKTMVIDTIFGHHDGQVLLCIQYSRLSTKPFFLLELSIATH</sequence>